<keyword evidence="2" id="KW-0808">Transferase</keyword>
<evidence type="ECO:0000313" key="3">
    <source>
        <dbReference type="Proteomes" id="UP000528457"/>
    </source>
</evidence>
<dbReference type="EC" id="2.7.1.8" evidence="2"/>
<dbReference type="InterPro" id="IPR043129">
    <property type="entry name" value="ATPase_NBD"/>
</dbReference>
<organism evidence="2 3">
    <name type="scientific">Pseudoteredinibacter isoporae</name>
    <dbReference type="NCBI Taxonomy" id="570281"/>
    <lineage>
        <taxon>Bacteria</taxon>
        <taxon>Pseudomonadati</taxon>
        <taxon>Pseudomonadota</taxon>
        <taxon>Gammaproteobacteria</taxon>
        <taxon>Cellvibrionales</taxon>
        <taxon>Cellvibrionaceae</taxon>
        <taxon>Pseudoteredinibacter</taxon>
    </lineage>
</organism>
<dbReference type="Proteomes" id="UP000528457">
    <property type="component" value="Unassembled WGS sequence"/>
</dbReference>
<dbReference type="AlphaFoldDB" id="A0A7X0JPQ9"/>
<accession>A0A7X0JPQ9</accession>
<proteinExistence type="predicted"/>
<keyword evidence="2" id="KW-0418">Kinase</keyword>
<sequence>MQRNQSSSFYLGVDGGGSKCKAVVVNHDLEILGSAVAGPANPCVDYQLAIHSITESCSQALAEAGLSQQQHQIELGLALAGVNFENVFQRVNEWSHPYHSMRLITDWHAACLGAHEGKDGAVVIVGTGSCGYVCVDGHSKSFGGHGFPVGDKGSGAWLGLQAVKAALLAKDEMGPATLLMDKLCESLSCKPEELAIRMVGASSAHYAQLAKTVFAANKDGDEQAARILREATDYIEAMLASILKYQPPRLSFVGGITPFLVPLLNSELRERISRPLANPEMGAVYALLKNNR</sequence>
<dbReference type="SUPFAM" id="SSF53067">
    <property type="entry name" value="Actin-like ATPase domain"/>
    <property type="match status" value="2"/>
</dbReference>
<dbReference type="InParanoid" id="A0A7X0JPQ9"/>
<dbReference type="InterPro" id="IPR052519">
    <property type="entry name" value="Euk-type_GlcNAc_Kinase"/>
</dbReference>
<protein>
    <submittedName>
        <fullName evidence="2">Glucosamine kinase</fullName>
        <ecNumber evidence="2">2.7.1.8</ecNumber>
    </submittedName>
</protein>
<evidence type="ECO:0000313" key="2">
    <source>
        <dbReference type="EMBL" id="MBB6520029.1"/>
    </source>
</evidence>
<dbReference type="InterPro" id="IPR002731">
    <property type="entry name" value="ATPase_BadF"/>
</dbReference>
<dbReference type="EMBL" id="JACHHT010000001">
    <property type="protein sequence ID" value="MBB6520029.1"/>
    <property type="molecule type" value="Genomic_DNA"/>
</dbReference>
<dbReference type="RefSeq" id="WP_166852465.1">
    <property type="nucleotide sequence ID" value="NZ_JAAONY010000001.1"/>
</dbReference>
<dbReference type="PANTHER" id="PTHR43190:SF3">
    <property type="entry name" value="N-ACETYL-D-GLUCOSAMINE KINASE"/>
    <property type="match status" value="1"/>
</dbReference>
<comment type="caution">
    <text evidence="2">The sequence shown here is derived from an EMBL/GenBank/DDBJ whole genome shotgun (WGS) entry which is preliminary data.</text>
</comment>
<feature type="domain" description="ATPase BadF/BadG/BcrA/BcrD type" evidence="1">
    <location>
        <begin position="11"/>
        <end position="259"/>
    </location>
</feature>
<dbReference type="PANTHER" id="PTHR43190">
    <property type="entry name" value="N-ACETYL-D-GLUCOSAMINE KINASE"/>
    <property type="match status" value="1"/>
</dbReference>
<dbReference type="CDD" id="cd24082">
    <property type="entry name" value="ASKHA_NBD_GspK-like"/>
    <property type="match status" value="1"/>
</dbReference>
<dbReference type="Gene3D" id="3.30.420.40">
    <property type="match status" value="2"/>
</dbReference>
<dbReference type="GO" id="GO:0047931">
    <property type="term" value="F:glucosamine kinase activity"/>
    <property type="evidence" value="ECO:0007669"/>
    <property type="project" value="UniProtKB-EC"/>
</dbReference>
<keyword evidence="3" id="KW-1185">Reference proteome</keyword>
<evidence type="ECO:0000259" key="1">
    <source>
        <dbReference type="Pfam" id="PF01869"/>
    </source>
</evidence>
<reference evidence="2 3" key="1">
    <citation type="submission" date="2020-08" db="EMBL/GenBank/DDBJ databases">
        <title>Genomic Encyclopedia of Type Strains, Phase IV (KMG-IV): sequencing the most valuable type-strain genomes for metagenomic binning, comparative biology and taxonomic classification.</title>
        <authorList>
            <person name="Goeker M."/>
        </authorList>
    </citation>
    <scope>NUCLEOTIDE SEQUENCE [LARGE SCALE GENOMIC DNA]</scope>
    <source>
        <strain evidence="2 3">DSM 22368</strain>
    </source>
</reference>
<name>A0A7X0JPQ9_9GAMM</name>
<gene>
    <name evidence="2" type="ORF">HNR48_000307</name>
</gene>
<dbReference type="Pfam" id="PF01869">
    <property type="entry name" value="BcrAD_BadFG"/>
    <property type="match status" value="1"/>
</dbReference>